<evidence type="ECO:0000256" key="2">
    <source>
        <dbReference type="ARBA" id="ARBA00022723"/>
    </source>
</evidence>
<accession>A0A094YIL0</accession>
<dbReference type="GO" id="GO:0070006">
    <property type="term" value="F:metalloaminopeptidase activity"/>
    <property type="evidence" value="ECO:0007669"/>
    <property type="project" value="InterPro"/>
</dbReference>
<dbReference type="InterPro" id="IPR000994">
    <property type="entry name" value="Pept_M24"/>
</dbReference>
<dbReference type="GeneID" id="89476918"/>
<dbReference type="InterPro" id="IPR032416">
    <property type="entry name" value="Peptidase_M24_C"/>
</dbReference>
<keyword evidence="3 7" id="KW-0378">Hydrolase</keyword>
<dbReference type="GO" id="GO:0005737">
    <property type="term" value="C:cytoplasm"/>
    <property type="evidence" value="ECO:0007669"/>
    <property type="project" value="UniProtKB-ARBA"/>
</dbReference>
<dbReference type="PANTHER" id="PTHR43763:SF6">
    <property type="entry name" value="XAA-PRO AMINOPEPTIDASE 1"/>
    <property type="match status" value="1"/>
</dbReference>
<keyword evidence="7" id="KW-0645">Protease</keyword>
<dbReference type="Pfam" id="PF01321">
    <property type="entry name" value="Creatinase_N"/>
    <property type="match status" value="1"/>
</dbReference>
<dbReference type="InterPro" id="IPR029149">
    <property type="entry name" value="Creatin/AminoP/Spt16_N"/>
</dbReference>
<dbReference type="Pfam" id="PF16188">
    <property type="entry name" value="Peptidase_M24_C"/>
    <property type="match status" value="1"/>
</dbReference>
<dbReference type="GO" id="GO:0046872">
    <property type="term" value="F:metal ion binding"/>
    <property type="evidence" value="ECO:0007669"/>
    <property type="project" value="UniProtKB-KW"/>
</dbReference>
<keyword evidence="8" id="KW-1185">Reference proteome</keyword>
<name>A0A094YIL0_9PROT</name>
<dbReference type="Proteomes" id="UP000029448">
    <property type="component" value="Unassembled WGS sequence"/>
</dbReference>
<evidence type="ECO:0000313" key="7">
    <source>
        <dbReference type="EMBL" id="KGB21182.1"/>
    </source>
</evidence>
<dbReference type="RefSeq" id="WP_035381678.1">
    <property type="nucleotide sequence ID" value="NZ_JACAOJ010000071.1"/>
</dbReference>
<organism evidence="7 8">
    <name type="scientific">Acetobacter tropicalis</name>
    <dbReference type="NCBI Taxonomy" id="104102"/>
    <lineage>
        <taxon>Bacteria</taxon>
        <taxon>Pseudomonadati</taxon>
        <taxon>Pseudomonadota</taxon>
        <taxon>Alphaproteobacteria</taxon>
        <taxon>Acetobacterales</taxon>
        <taxon>Acetobacteraceae</taxon>
        <taxon>Acetobacter</taxon>
    </lineage>
</organism>
<feature type="domain" description="Peptidase M24 C-terminal" evidence="6">
    <location>
        <begin position="532"/>
        <end position="591"/>
    </location>
</feature>
<gene>
    <name evidence="7" type="ORF">AtDm6_2818</name>
</gene>
<feature type="domain" description="Creatinase N-terminal" evidence="5">
    <location>
        <begin position="8"/>
        <end position="143"/>
    </location>
</feature>
<dbReference type="Pfam" id="PF16189">
    <property type="entry name" value="Creatinase_N_2"/>
    <property type="match status" value="1"/>
</dbReference>
<dbReference type="AlphaFoldDB" id="A0A094YIL0"/>
<dbReference type="PATRIC" id="fig|104102.7.peg.2784"/>
<evidence type="ECO:0000256" key="1">
    <source>
        <dbReference type="ARBA" id="ARBA00008766"/>
    </source>
</evidence>
<evidence type="ECO:0000313" key="8">
    <source>
        <dbReference type="Proteomes" id="UP000029448"/>
    </source>
</evidence>
<dbReference type="EMBL" id="JOKM01000102">
    <property type="protein sequence ID" value="KGB21182.1"/>
    <property type="molecule type" value="Genomic_DNA"/>
</dbReference>
<dbReference type="InterPro" id="IPR050422">
    <property type="entry name" value="X-Pro_aminopeptidase_P"/>
</dbReference>
<dbReference type="InterPro" id="IPR033740">
    <property type="entry name" value="Pept_M24B"/>
</dbReference>
<sequence length="594" mass="63987">MPSSSATRLSALRNLLKQNGLDGLIIPHSDEFLGEYTPACAERLEWLTNFSGSAGAAVVLPETAAVFSDGRYITQMDQQVDKSCWERQHITQTPPSVWLAKHAAAGSRIGYDPRIMSSAELRPFQKAAKSFSLVPTDGNLIDRLWSDRPAFPAAPAVVHPLAYAGEDSHSKRVRLGQSLAQAGLTAAVLSDSASIAWLLNIRGSDIPCTPVVLAFALLHADATVDLFLQASKLPADVREWLGPDVRVHDPAKMEAVLATLAGRTVAVDPATNAVWFAETLTRHGAIVQESSDPCLLPKACKNTVEQEGTRKAHLKDGIALCRFLHWLDTDGQGTTELKAAAKLDAFRAEGADYRGESFPAISGAGSNGAIIHYRVTPETDRTLNANEVYLIDSGGQYPEGTTDVTRTVWTGPDTPPAPLKETFTRVLKGNLRLGRARFPVGTTGNALDTLARFDLWQAGLDYDHGTGHGVGSFLSVHEGPARISKVPNPIALQAGMILSNEPGYYEPGAYGIRLETLVLVHSLPTQEGARPTMGFETLTLAPFDRRLIDPGILGAEDMALLDAYHAQILALIGPHLPEDARKWLETACAPLNRA</sequence>
<evidence type="ECO:0000256" key="3">
    <source>
        <dbReference type="ARBA" id="ARBA00022801"/>
    </source>
</evidence>
<dbReference type="Pfam" id="PF00557">
    <property type="entry name" value="Peptidase_M24"/>
    <property type="match status" value="1"/>
</dbReference>
<evidence type="ECO:0000259" key="5">
    <source>
        <dbReference type="Pfam" id="PF01321"/>
    </source>
</evidence>
<dbReference type="FunFam" id="3.90.230.10:FF:000009">
    <property type="entry name" value="xaa-Pro aminopeptidase 2"/>
    <property type="match status" value="1"/>
</dbReference>
<protein>
    <submittedName>
        <fullName evidence="7">Xaa-Pro aminopeptidase</fullName>
        <ecNumber evidence="7">3.4.11.9</ecNumber>
    </submittedName>
</protein>
<comment type="similarity">
    <text evidence="1">Belongs to the peptidase M24B family.</text>
</comment>
<dbReference type="SUPFAM" id="SSF55920">
    <property type="entry name" value="Creatinase/aminopeptidase"/>
    <property type="match status" value="1"/>
</dbReference>
<keyword evidence="2" id="KW-0479">Metal-binding</keyword>
<dbReference type="Gene3D" id="3.40.350.10">
    <property type="entry name" value="Creatinase/prolidase N-terminal domain"/>
    <property type="match status" value="2"/>
</dbReference>
<keyword evidence="7" id="KW-0031">Aminopeptidase</keyword>
<feature type="domain" description="Peptidase M24" evidence="4">
    <location>
        <begin position="308"/>
        <end position="521"/>
    </location>
</feature>
<dbReference type="EC" id="3.4.11.9" evidence="7"/>
<reference evidence="7 8" key="1">
    <citation type="submission" date="2014-06" db="EMBL/GenBank/DDBJ databases">
        <title>Functional and comparative genomic analyses of the Drosophila gut microbiota identify candidate symbiosis factors.</title>
        <authorList>
            <person name="Newell P.D."/>
            <person name="Chaston J.M."/>
            <person name="Douglas A.E."/>
        </authorList>
    </citation>
    <scope>NUCLEOTIDE SEQUENCE [LARGE SCALE GENOMIC DNA]</scope>
    <source>
        <strain evidence="7 8">DmCS_006</strain>
    </source>
</reference>
<dbReference type="InterPro" id="IPR000587">
    <property type="entry name" value="Creatinase_N"/>
</dbReference>
<proteinExistence type="inferred from homology"/>
<comment type="caution">
    <text evidence="7">The sequence shown here is derived from an EMBL/GenBank/DDBJ whole genome shotgun (WGS) entry which is preliminary data.</text>
</comment>
<dbReference type="SUPFAM" id="SSF53092">
    <property type="entry name" value="Creatinase/prolidase N-terminal domain"/>
    <property type="match status" value="1"/>
</dbReference>
<evidence type="ECO:0000259" key="4">
    <source>
        <dbReference type="Pfam" id="PF00557"/>
    </source>
</evidence>
<dbReference type="Gene3D" id="3.90.230.10">
    <property type="entry name" value="Creatinase/methionine aminopeptidase superfamily"/>
    <property type="match status" value="1"/>
</dbReference>
<dbReference type="STRING" id="104102.AtDm6_2818"/>
<evidence type="ECO:0000259" key="6">
    <source>
        <dbReference type="Pfam" id="PF16188"/>
    </source>
</evidence>
<dbReference type="CDD" id="cd01085">
    <property type="entry name" value="APP"/>
    <property type="match status" value="1"/>
</dbReference>
<dbReference type="InterPro" id="IPR036005">
    <property type="entry name" value="Creatinase/aminopeptidase-like"/>
</dbReference>
<dbReference type="PANTHER" id="PTHR43763">
    <property type="entry name" value="XAA-PRO AMINOPEPTIDASE 1"/>
    <property type="match status" value="1"/>
</dbReference>